<reference evidence="1 2" key="1">
    <citation type="submission" date="2024-04" db="EMBL/GenBank/DDBJ databases">
        <authorList>
            <person name="Waldvogel A.-M."/>
            <person name="Schoenle A."/>
        </authorList>
    </citation>
    <scope>NUCLEOTIDE SEQUENCE [LARGE SCALE GENOMIC DNA]</scope>
</reference>
<dbReference type="EMBL" id="OZ035844">
    <property type="protein sequence ID" value="CAL1598389.1"/>
    <property type="molecule type" value="Genomic_DNA"/>
</dbReference>
<evidence type="ECO:0000313" key="1">
    <source>
        <dbReference type="EMBL" id="CAL1598389.1"/>
    </source>
</evidence>
<organism evidence="1 2">
    <name type="scientific">Knipowitschia caucasica</name>
    <name type="common">Caucasian dwarf goby</name>
    <name type="synonym">Pomatoschistus caucasicus</name>
    <dbReference type="NCBI Taxonomy" id="637954"/>
    <lineage>
        <taxon>Eukaryota</taxon>
        <taxon>Metazoa</taxon>
        <taxon>Chordata</taxon>
        <taxon>Craniata</taxon>
        <taxon>Vertebrata</taxon>
        <taxon>Euteleostomi</taxon>
        <taxon>Actinopterygii</taxon>
        <taxon>Neopterygii</taxon>
        <taxon>Teleostei</taxon>
        <taxon>Neoteleostei</taxon>
        <taxon>Acanthomorphata</taxon>
        <taxon>Gobiaria</taxon>
        <taxon>Gobiiformes</taxon>
        <taxon>Gobioidei</taxon>
        <taxon>Gobiidae</taxon>
        <taxon>Gobiinae</taxon>
        <taxon>Knipowitschia</taxon>
    </lineage>
</organism>
<dbReference type="AlphaFoldDB" id="A0AAV2LFN9"/>
<accession>A0AAV2LFN9</accession>
<sequence length="77" mass="8589">MLYVTSLFKVLPQSVSMEAIAEVETLPRAASSSSSYSARVTSEEHYQIQTQQRYSQQRLTQGVIGTAKWARGHCCCC</sequence>
<name>A0AAV2LFN9_KNICA</name>
<keyword evidence="2" id="KW-1185">Reference proteome</keyword>
<gene>
    <name evidence="1" type="ORF">KC01_LOCUS26783</name>
</gene>
<dbReference type="Proteomes" id="UP001497482">
    <property type="component" value="Chromosome 22"/>
</dbReference>
<evidence type="ECO:0000313" key="2">
    <source>
        <dbReference type="Proteomes" id="UP001497482"/>
    </source>
</evidence>
<protein>
    <recommendedName>
        <fullName evidence="3">Secreted protein</fullName>
    </recommendedName>
</protein>
<proteinExistence type="predicted"/>
<evidence type="ECO:0008006" key="3">
    <source>
        <dbReference type="Google" id="ProtNLM"/>
    </source>
</evidence>